<proteinExistence type="predicted"/>
<sequence length="61" mass="7112">MTNTNENGGNMLKRKLPNVTQDQIVHERNWTATNDDEEVDLEIVYLTNVNIQRGVERNTLR</sequence>
<dbReference type="Proteomes" id="UP000823775">
    <property type="component" value="Unassembled WGS sequence"/>
</dbReference>
<dbReference type="EMBL" id="JACEIK010006170">
    <property type="protein sequence ID" value="MCE2055194.1"/>
    <property type="molecule type" value="Genomic_DNA"/>
</dbReference>
<protein>
    <submittedName>
        <fullName evidence="2">Uncharacterized protein</fullName>
    </submittedName>
</protein>
<keyword evidence="3" id="KW-1185">Reference proteome</keyword>
<evidence type="ECO:0000313" key="2">
    <source>
        <dbReference type="EMBL" id="MCE2055194.1"/>
    </source>
</evidence>
<feature type="non-terminal residue" evidence="2">
    <location>
        <position position="61"/>
    </location>
</feature>
<comment type="caution">
    <text evidence="2">The sequence shown here is derived from an EMBL/GenBank/DDBJ whole genome shotgun (WGS) entry which is preliminary data.</text>
</comment>
<feature type="region of interest" description="Disordered" evidence="1">
    <location>
        <begin position="1"/>
        <end position="20"/>
    </location>
</feature>
<reference evidence="2 3" key="1">
    <citation type="journal article" date="2021" name="BMC Genomics">
        <title>Datura genome reveals duplications of psychoactive alkaloid biosynthetic genes and high mutation rate following tissue culture.</title>
        <authorList>
            <person name="Rajewski A."/>
            <person name="Carter-House D."/>
            <person name="Stajich J."/>
            <person name="Litt A."/>
        </authorList>
    </citation>
    <scope>NUCLEOTIDE SEQUENCE [LARGE SCALE GENOMIC DNA]</scope>
    <source>
        <strain evidence="2">AR-01</strain>
    </source>
</reference>
<accession>A0ABS8W3M8</accession>
<evidence type="ECO:0000313" key="3">
    <source>
        <dbReference type="Proteomes" id="UP000823775"/>
    </source>
</evidence>
<organism evidence="2 3">
    <name type="scientific">Datura stramonium</name>
    <name type="common">Jimsonweed</name>
    <name type="synonym">Common thornapple</name>
    <dbReference type="NCBI Taxonomy" id="4076"/>
    <lineage>
        <taxon>Eukaryota</taxon>
        <taxon>Viridiplantae</taxon>
        <taxon>Streptophyta</taxon>
        <taxon>Embryophyta</taxon>
        <taxon>Tracheophyta</taxon>
        <taxon>Spermatophyta</taxon>
        <taxon>Magnoliopsida</taxon>
        <taxon>eudicotyledons</taxon>
        <taxon>Gunneridae</taxon>
        <taxon>Pentapetalae</taxon>
        <taxon>asterids</taxon>
        <taxon>lamiids</taxon>
        <taxon>Solanales</taxon>
        <taxon>Solanaceae</taxon>
        <taxon>Solanoideae</taxon>
        <taxon>Datureae</taxon>
        <taxon>Datura</taxon>
    </lineage>
</organism>
<evidence type="ECO:0000256" key="1">
    <source>
        <dbReference type="SAM" id="MobiDB-lite"/>
    </source>
</evidence>
<gene>
    <name evidence="2" type="ORF">HAX54_042165</name>
</gene>
<name>A0ABS8W3M8_DATST</name>